<accession>A0A3B6B0S3</accession>
<sequence length="215" mass="23229">MAVLISSVASKALALYTPGISRHRRSTVSFASSHRPRILAMNFWGANHNLPIRRATQIPAAVPGPESLPRVNLPMSNMPSWLCGSLRMTLVVGAVLVAIPIYRKIRALEDKVEKTAEVAVEVMDTVAEAAEKVAGEVAEAFPENEGLKEAASRIKTVADAIEEDAELAEALIHKVDELTKEMDSVVGPIIDVVIKESGERGVVDEEPKSKESDNI</sequence>
<dbReference type="PANTHER" id="PTHR33735">
    <property type="entry name" value="EXPRESSED PROTEIN"/>
    <property type="match status" value="1"/>
</dbReference>
<evidence type="ECO:0000313" key="2">
    <source>
        <dbReference type="Proteomes" id="UP000019116"/>
    </source>
</evidence>
<reference evidence="1" key="1">
    <citation type="submission" date="2018-08" db="EMBL/GenBank/DDBJ databases">
        <authorList>
            <person name="Rossello M."/>
        </authorList>
    </citation>
    <scope>NUCLEOTIDE SEQUENCE [LARGE SCALE GENOMIC DNA]</scope>
    <source>
        <strain evidence="1">cv. Chinese Spring</strain>
    </source>
</reference>
<proteinExistence type="predicted"/>
<dbReference type="Gramene" id="TraesJAG2A03G00724520.2">
    <property type="protein sequence ID" value="TraesJAG2A03G00724520.2"/>
    <property type="gene ID" value="TraesJAG2A03G00724520"/>
</dbReference>
<dbReference type="Gramene" id="TraesSYM2A03G00731900.2">
    <property type="protein sequence ID" value="TraesSYM2A03G00731900.2"/>
    <property type="gene ID" value="TraesSYM2A03G00731900"/>
</dbReference>
<gene>
    <name evidence="1" type="primary">LOC123185536</name>
</gene>
<dbReference type="Gramene" id="TraesMAC2A03G00723360.2">
    <property type="protein sequence ID" value="TraesMAC2A03G00723360.2"/>
    <property type="gene ID" value="TraesMAC2A03G00723360"/>
</dbReference>
<evidence type="ECO:0000313" key="1">
    <source>
        <dbReference type="EnsemblPlants" id="TraesCS2A02G318800.1"/>
    </source>
</evidence>
<dbReference type="Gramene" id="TraesWEE_scaffold_018593_01G000200.1">
    <property type="protein sequence ID" value="TraesWEE_scaffold_018593_01G000200.1"/>
    <property type="gene ID" value="TraesWEE_scaffold_018593_01G000200"/>
</dbReference>
<dbReference type="SMR" id="A0A3B6B0S3"/>
<keyword evidence="2" id="KW-1185">Reference proteome</keyword>
<protein>
    <recommendedName>
        <fullName evidence="3">Pterin-binding domain-containing protein</fullName>
    </recommendedName>
</protein>
<organism evidence="1">
    <name type="scientific">Triticum aestivum</name>
    <name type="common">Wheat</name>
    <dbReference type="NCBI Taxonomy" id="4565"/>
    <lineage>
        <taxon>Eukaryota</taxon>
        <taxon>Viridiplantae</taxon>
        <taxon>Streptophyta</taxon>
        <taxon>Embryophyta</taxon>
        <taxon>Tracheophyta</taxon>
        <taxon>Spermatophyta</taxon>
        <taxon>Magnoliopsida</taxon>
        <taxon>Liliopsida</taxon>
        <taxon>Poales</taxon>
        <taxon>Poaceae</taxon>
        <taxon>BOP clade</taxon>
        <taxon>Pooideae</taxon>
        <taxon>Triticodae</taxon>
        <taxon>Triticeae</taxon>
        <taxon>Triticinae</taxon>
        <taxon>Triticum</taxon>
    </lineage>
</organism>
<dbReference type="Gramene" id="TraesRN2A0100766500.2">
    <property type="protein sequence ID" value="TraesRN2A0100766500.2"/>
    <property type="gene ID" value="TraesRN2A0100766500"/>
</dbReference>
<name>A0A3B6B0S3_WHEAT</name>
<dbReference type="EnsemblPlants" id="TraesCS2A02G318800.1">
    <property type="protein sequence ID" value="TraesCS2A02G318800.1"/>
    <property type="gene ID" value="TraesCS2A02G318800"/>
</dbReference>
<dbReference type="STRING" id="4565.A0A3B6B0S3"/>
<dbReference type="OrthoDB" id="783687at2759"/>
<dbReference type="Gramene" id="TraesPARA_EIv1.0_0386570.2">
    <property type="protein sequence ID" value="TraesPARA_EIv1.0_0386570.2.CDS"/>
    <property type="gene ID" value="TraesPARA_EIv1.0_0386570"/>
</dbReference>
<dbReference type="PANTHER" id="PTHR33735:SF9">
    <property type="entry name" value="OS04G0450600 PROTEIN"/>
    <property type="match status" value="1"/>
</dbReference>
<dbReference type="Gramene" id="TraesSTA2A03G00722840.2">
    <property type="protein sequence ID" value="TraesSTA2A03G00722840.2"/>
    <property type="gene ID" value="TraesSTA2A03G00722840"/>
</dbReference>
<reference evidence="1" key="2">
    <citation type="submission" date="2018-10" db="UniProtKB">
        <authorList>
            <consortium name="EnsemblPlants"/>
        </authorList>
    </citation>
    <scope>IDENTIFICATION</scope>
</reference>
<evidence type="ECO:0008006" key="3">
    <source>
        <dbReference type="Google" id="ProtNLM"/>
    </source>
</evidence>
<dbReference type="Gramene" id="TraesCS2A03G0788200.2">
    <property type="protein sequence ID" value="TraesCS2A03G0788200.2.CDS"/>
    <property type="gene ID" value="TraesCS2A03G0788200"/>
</dbReference>
<dbReference type="Proteomes" id="UP000019116">
    <property type="component" value="Chromosome 2A"/>
</dbReference>
<dbReference type="Gramene" id="TraesCS2A02G318800.1">
    <property type="protein sequence ID" value="TraesCS2A02G318800.1"/>
    <property type="gene ID" value="TraesCS2A02G318800"/>
</dbReference>
<dbReference type="AlphaFoldDB" id="A0A3B6B0S3"/>
<dbReference type="Gramene" id="TraesCAD_scaffold_009663_01G000100.1">
    <property type="protein sequence ID" value="TraesCAD_scaffold_009663_01G000100.1"/>
    <property type="gene ID" value="TraesCAD_scaffold_009663_01G000100"/>
</dbReference>